<keyword evidence="3" id="KW-0032">Aminotransferase</keyword>
<dbReference type="GO" id="GO:0005960">
    <property type="term" value="C:glycine cleavage complex"/>
    <property type="evidence" value="ECO:0007669"/>
    <property type="project" value="InterPro"/>
</dbReference>
<feature type="binding site" evidence="7">
    <location>
        <position position="197"/>
    </location>
    <ligand>
        <name>substrate</name>
    </ligand>
</feature>
<dbReference type="PANTHER" id="PTHR43757">
    <property type="entry name" value="AMINOMETHYLTRANSFERASE"/>
    <property type="match status" value="1"/>
</dbReference>
<keyword evidence="10" id="KW-0489">Methyltransferase</keyword>
<dbReference type="PANTHER" id="PTHR43757:SF2">
    <property type="entry name" value="AMINOMETHYLTRANSFERASE, MITOCHONDRIAL"/>
    <property type="match status" value="1"/>
</dbReference>
<dbReference type="GO" id="GO:0004047">
    <property type="term" value="F:aminomethyltransferase activity"/>
    <property type="evidence" value="ECO:0007669"/>
    <property type="project" value="UniProtKB-EC"/>
</dbReference>
<evidence type="ECO:0000256" key="1">
    <source>
        <dbReference type="ARBA" id="ARBA00008609"/>
    </source>
</evidence>
<keyword evidence="4 10" id="KW-0808">Transferase</keyword>
<evidence type="ECO:0000313" key="10">
    <source>
        <dbReference type="EMBL" id="SNR59178.1"/>
    </source>
</evidence>
<name>A0A238XKT2_9BACT</name>
<dbReference type="NCBIfam" id="NF001567">
    <property type="entry name" value="PRK00389.1"/>
    <property type="match status" value="1"/>
</dbReference>
<dbReference type="Pfam" id="PF01571">
    <property type="entry name" value="GCV_T"/>
    <property type="match status" value="1"/>
</dbReference>
<accession>A0A238XKT2</accession>
<dbReference type="GO" id="GO:0005829">
    <property type="term" value="C:cytosol"/>
    <property type="evidence" value="ECO:0007669"/>
    <property type="project" value="TreeGrafter"/>
</dbReference>
<dbReference type="Pfam" id="PF08669">
    <property type="entry name" value="GCV_T_C"/>
    <property type="match status" value="1"/>
</dbReference>
<dbReference type="SUPFAM" id="SSF101790">
    <property type="entry name" value="Aminomethyltransferase beta-barrel domain"/>
    <property type="match status" value="1"/>
</dbReference>
<dbReference type="Gene3D" id="3.30.1360.120">
    <property type="entry name" value="Probable tRNA modification gtpase trme, domain 1"/>
    <property type="match status" value="1"/>
</dbReference>
<dbReference type="GO" id="GO:0008483">
    <property type="term" value="F:transaminase activity"/>
    <property type="evidence" value="ECO:0007669"/>
    <property type="project" value="UniProtKB-KW"/>
</dbReference>
<evidence type="ECO:0000256" key="7">
    <source>
        <dbReference type="PIRSR" id="PIRSR006487-1"/>
    </source>
</evidence>
<dbReference type="NCBIfam" id="TIGR00528">
    <property type="entry name" value="gcvT"/>
    <property type="match status" value="1"/>
</dbReference>
<evidence type="ECO:0000256" key="3">
    <source>
        <dbReference type="ARBA" id="ARBA00022576"/>
    </source>
</evidence>
<dbReference type="GO" id="GO:0032259">
    <property type="term" value="P:methylation"/>
    <property type="evidence" value="ECO:0007669"/>
    <property type="project" value="UniProtKB-KW"/>
</dbReference>
<dbReference type="EC" id="2.1.2.10" evidence="2"/>
<protein>
    <recommendedName>
        <fullName evidence="2">aminomethyltransferase</fullName>
        <ecNumber evidence="2">2.1.2.10</ecNumber>
    </recommendedName>
    <alternativeName>
        <fullName evidence="5">Glycine cleavage system T protein</fullName>
    </alternativeName>
</protein>
<evidence type="ECO:0000259" key="9">
    <source>
        <dbReference type="Pfam" id="PF08669"/>
    </source>
</evidence>
<dbReference type="InterPro" id="IPR027266">
    <property type="entry name" value="TrmE/GcvT-like"/>
</dbReference>
<feature type="domain" description="GCVT N-terminal" evidence="8">
    <location>
        <begin position="9"/>
        <end position="261"/>
    </location>
</feature>
<evidence type="ECO:0000259" key="8">
    <source>
        <dbReference type="Pfam" id="PF01571"/>
    </source>
</evidence>
<dbReference type="EMBL" id="FZOC01000001">
    <property type="protein sequence ID" value="SNR59178.1"/>
    <property type="molecule type" value="Genomic_DNA"/>
</dbReference>
<dbReference type="InterPro" id="IPR028896">
    <property type="entry name" value="GcvT/YgfZ/DmdA"/>
</dbReference>
<reference evidence="10 11" key="1">
    <citation type="submission" date="2017-06" db="EMBL/GenBank/DDBJ databases">
        <authorList>
            <person name="Kim H.J."/>
            <person name="Triplett B.A."/>
        </authorList>
    </citation>
    <scope>NUCLEOTIDE SEQUENCE [LARGE SCALE GENOMIC DNA]</scope>
    <source>
        <strain evidence="10 11">DSM 13116</strain>
    </source>
</reference>
<dbReference type="PIRSF" id="PIRSF006487">
    <property type="entry name" value="GcvT"/>
    <property type="match status" value="1"/>
</dbReference>
<evidence type="ECO:0000256" key="6">
    <source>
        <dbReference type="ARBA" id="ARBA00047665"/>
    </source>
</evidence>
<comment type="similarity">
    <text evidence="1">Belongs to the GcvT family.</text>
</comment>
<comment type="catalytic activity">
    <reaction evidence="6">
        <text>N(6)-[(R)-S(8)-aminomethyldihydrolipoyl]-L-lysyl-[protein] + (6S)-5,6,7,8-tetrahydrofolate = N(6)-[(R)-dihydrolipoyl]-L-lysyl-[protein] + (6R)-5,10-methylene-5,6,7,8-tetrahydrofolate + NH4(+)</text>
        <dbReference type="Rhea" id="RHEA:16945"/>
        <dbReference type="Rhea" id="RHEA-COMP:10475"/>
        <dbReference type="Rhea" id="RHEA-COMP:10492"/>
        <dbReference type="ChEBI" id="CHEBI:15636"/>
        <dbReference type="ChEBI" id="CHEBI:28938"/>
        <dbReference type="ChEBI" id="CHEBI:57453"/>
        <dbReference type="ChEBI" id="CHEBI:83100"/>
        <dbReference type="ChEBI" id="CHEBI:83143"/>
        <dbReference type="EC" id="2.1.2.10"/>
    </reaction>
</comment>
<sequence length="361" mass="39263">MENLKQTPLTAWHRARGAKMAAFAGFDMPIQYEGIIAEHAHTRQFAGIFDICHMGEFSLRGTGAKDALNAVVTQDLDTLAPGKCRYGFLLNADGGVQDDLIIYCLADDEYMLVVNGACEAGDFAHIKSQLPAALAFTNISEETGKIDLQGPKAFDVLKHLLGQDCVSPGYFNFTRTRWQGCDLIVSRTGYTGELGYEFYIDAAKAAALWEALIADPLVKPVGLGARDTLRLEMGYPLYGQDLDTAHTPVEAGFGALITKQKPFTGKNALDTVRERLTPLVLEGRRSARHYDAVHLPDGTKVGMVTSGSFAPSLGHCVALAYVEANYAEADEFLVRTQRGDLAARRSALPFNPNGTARRKLA</sequence>
<dbReference type="SUPFAM" id="SSF103025">
    <property type="entry name" value="Folate-binding domain"/>
    <property type="match status" value="1"/>
</dbReference>
<dbReference type="FunFam" id="3.30.70.1400:FF:000001">
    <property type="entry name" value="Aminomethyltransferase"/>
    <property type="match status" value="1"/>
</dbReference>
<dbReference type="GO" id="GO:0006546">
    <property type="term" value="P:glycine catabolic process"/>
    <property type="evidence" value="ECO:0007669"/>
    <property type="project" value="InterPro"/>
</dbReference>
<evidence type="ECO:0000256" key="5">
    <source>
        <dbReference type="ARBA" id="ARBA00031395"/>
    </source>
</evidence>
<dbReference type="InterPro" id="IPR006222">
    <property type="entry name" value="GCVT_N"/>
</dbReference>
<organism evidence="10 11">
    <name type="scientific">Humidesulfovibrio mexicanus</name>
    <dbReference type="NCBI Taxonomy" id="147047"/>
    <lineage>
        <taxon>Bacteria</taxon>
        <taxon>Pseudomonadati</taxon>
        <taxon>Thermodesulfobacteriota</taxon>
        <taxon>Desulfovibrionia</taxon>
        <taxon>Desulfovibrionales</taxon>
        <taxon>Desulfovibrionaceae</taxon>
        <taxon>Humidesulfovibrio</taxon>
    </lineage>
</organism>
<dbReference type="InterPro" id="IPR029043">
    <property type="entry name" value="GcvT/YgfZ_C"/>
</dbReference>
<dbReference type="InterPro" id="IPR013977">
    <property type="entry name" value="GcvT_C"/>
</dbReference>
<gene>
    <name evidence="10" type="ORF">SAMN04488503_0210</name>
</gene>
<feature type="domain" description="Aminomethyltransferase C-terminal" evidence="9">
    <location>
        <begin position="275"/>
        <end position="350"/>
    </location>
</feature>
<evidence type="ECO:0000256" key="4">
    <source>
        <dbReference type="ARBA" id="ARBA00022679"/>
    </source>
</evidence>
<dbReference type="AlphaFoldDB" id="A0A238XKT2"/>
<evidence type="ECO:0000313" key="11">
    <source>
        <dbReference type="Proteomes" id="UP000198324"/>
    </source>
</evidence>
<evidence type="ECO:0000256" key="2">
    <source>
        <dbReference type="ARBA" id="ARBA00012616"/>
    </source>
</evidence>
<dbReference type="OrthoDB" id="9774591at2"/>
<proteinExistence type="inferred from homology"/>
<dbReference type="Proteomes" id="UP000198324">
    <property type="component" value="Unassembled WGS sequence"/>
</dbReference>
<dbReference type="GO" id="GO:0008168">
    <property type="term" value="F:methyltransferase activity"/>
    <property type="evidence" value="ECO:0007669"/>
    <property type="project" value="UniProtKB-KW"/>
</dbReference>
<keyword evidence="11" id="KW-1185">Reference proteome</keyword>
<dbReference type="InterPro" id="IPR006223">
    <property type="entry name" value="GcvT"/>
</dbReference>